<dbReference type="InterPro" id="IPR030659">
    <property type="entry name" value="SecY_CS"/>
</dbReference>
<keyword evidence="5 12" id="KW-0653">Protein transport</keyword>
<evidence type="ECO:0000256" key="1">
    <source>
        <dbReference type="ARBA" id="ARBA00004429"/>
    </source>
</evidence>
<dbReference type="FunFam" id="1.10.3370.10:FF:000001">
    <property type="entry name" value="Preprotein translocase subunit SecY"/>
    <property type="match status" value="1"/>
</dbReference>
<dbReference type="AlphaFoldDB" id="E8UBW0"/>
<dbReference type="InterPro" id="IPR026593">
    <property type="entry name" value="SecY"/>
</dbReference>
<dbReference type="Pfam" id="PF00344">
    <property type="entry name" value="SecY"/>
    <property type="match status" value="1"/>
</dbReference>
<evidence type="ECO:0000256" key="9">
    <source>
        <dbReference type="ARBA" id="ARBA00039733"/>
    </source>
</evidence>
<keyword evidence="7 12" id="KW-0811">Translocation</keyword>
<dbReference type="Gene3D" id="1.10.3370.10">
    <property type="entry name" value="SecY subunit domain"/>
    <property type="match status" value="1"/>
</dbReference>
<dbReference type="InterPro" id="IPR023201">
    <property type="entry name" value="SecY_dom_sf"/>
</dbReference>
<evidence type="ECO:0000313" key="17">
    <source>
        <dbReference type="Proteomes" id="UP000008635"/>
    </source>
</evidence>
<keyword evidence="12" id="KW-1003">Cell membrane</keyword>
<dbReference type="RefSeq" id="WP_013558053.1">
    <property type="nucleotide sequence ID" value="NC_014958.1"/>
</dbReference>
<dbReference type="NCBIfam" id="TIGR00967">
    <property type="entry name" value="3a0501s007"/>
    <property type="match status" value="1"/>
</dbReference>
<comment type="caution">
    <text evidence="12">Lacks conserved residue(s) required for the propagation of feature annotation.</text>
</comment>
<keyword evidence="6 12" id="KW-1133">Transmembrane helix</keyword>
<evidence type="ECO:0000256" key="3">
    <source>
        <dbReference type="ARBA" id="ARBA00022448"/>
    </source>
</evidence>
<evidence type="ECO:0000256" key="11">
    <source>
        <dbReference type="ARBA" id="ARBA00063838"/>
    </source>
</evidence>
<protein>
    <recommendedName>
        <fullName evidence="9 12">Protein translocase subunit SecY</fullName>
    </recommendedName>
</protein>
<dbReference type="PROSITE" id="PS00756">
    <property type="entry name" value="SECY_2"/>
    <property type="match status" value="1"/>
</dbReference>
<evidence type="ECO:0000256" key="7">
    <source>
        <dbReference type="ARBA" id="ARBA00023010"/>
    </source>
</evidence>
<evidence type="ECO:0000256" key="8">
    <source>
        <dbReference type="ARBA" id="ARBA00023136"/>
    </source>
</evidence>
<comment type="function">
    <text evidence="10 12 13">The central subunit of the protein translocation channel SecYEG. Consists of two halves formed by TMs 1-5 and 6-10. These two domains form a lateral gate at the front which open onto the bilayer between TMs 2 and 7, and are clamped together by SecE at the back. The channel is closed by both a pore ring composed of hydrophobic SecY resides and a short helix (helix 2A) on the extracellular side of the membrane which forms a plug. The plug probably moves laterally to allow the channel to open. The ring and the pore may move independently.</text>
</comment>
<evidence type="ECO:0000256" key="2">
    <source>
        <dbReference type="ARBA" id="ARBA00005751"/>
    </source>
</evidence>
<organism evidence="16 17">
    <name type="scientific">Deinococcus maricopensis (strain DSM 21211 / LMG 22137 / NRRL B-23946 / LB-34)</name>
    <dbReference type="NCBI Taxonomy" id="709986"/>
    <lineage>
        <taxon>Bacteria</taxon>
        <taxon>Thermotogati</taxon>
        <taxon>Deinococcota</taxon>
        <taxon>Deinococci</taxon>
        <taxon>Deinococcales</taxon>
        <taxon>Deinococcaceae</taxon>
        <taxon>Deinococcus</taxon>
    </lineage>
</organism>
<dbReference type="PROSITE" id="PS00755">
    <property type="entry name" value="SECY_1"/>
    <property type="match status" value="1"/>
</dbReference>
<evidence type="ECO:0000256" key="13">
    <source>
        <dbReference type="RuleBase" id="RU000537"/>
    </source>
</evidence>
<feature type="transmembrane region" description="Helical" evidence="12">
    <location>
        <begin position="148"/>
        <end position="167"/>
    </location>
</feature>
<dbReference type="OrthoDB" id="9809248at2"/>
<dbReference type="GO" id="GO:0065002">
    <property type="term" value="P:intracellular protein transmembrane transport"/>
    <property type="evidence" value="ECO:0007669"/>
    <property type="project" value="UniProtKB-UniRule"/>
</dbReference>
<dbReference type="PANTHER" id="PTHR10906">
    <property type="entry name" value="SECY/SEC61-ALPHA FAMILY MEMBER"/>
    <property type="match status" value="1"/>
</dbReference>
<comment type="similarity">
    <text evidence="2 12 15">Belongs to the SecY/SEC61-alpha family.</text>
</comment>
<feature type="transmembrane region" description="Helical" evidence="12">
    <location>
        <begin position="303"/>
        <end position="324"/>
    </location>
</feature>
<feature type="transmembrane region" description="Helical" evidence="12">
    <location>
        <begin position="210"/>
        <end position="230"/>
    </location>
</feature>
<comment type="subcellular location">
    <subcellularLocation>
        <location evidence="1">Cell inner membrane</location>
        <topology evidence="1">Multi-pass membrane protein</topology>
    </subcellularLocation>
    <subcellularLocation>
        <location evidence="12">Cell membrane</location>
        <topology evidence="12">Multi-pass membrane protein</topology>
    </subcellularLocation>
    <subcellularLocation>
        <location evidence="14">Membrane</location>
        <topology evidence="14">Multi-pass membrane protein</topology>
    </subcellularLocation>
</comment>
<feature type="transmembrane region" description="Helical" evidence="12">
    <location>
        <begin position="365"/>
        <end position="383"/>
    </location>
</feature>
<feature type="transmembrane region" description="Helical" evidence="12">
    <location>
        <begin position="265"/>
        <end position="283"/>
    </location>
</feature>
<proteinExistence type="inferred from homology"/>
<dbReference type="PRINTS" id="PR00303">
    <property type="entry name" value="SECYTRNLCASE"/>
</dbReference>
<keyword evidence="17" id="KW-1185">Reference proteome</keyword>
<evidence type="ECO:0000313" key="16">
    <source>
        <dbReference type="EMBL" id="ADV68549.1"/>
    </source>
</evidence>
<reference evidence="16 17" key="1">
    <citation type="journal article" date="2011" name="Stand. Genomic Sci.">
        <title>Complete genome sequence of Deinococcus maricopensis type strain (LB-34).</title>
        <authorList>
            <person name="Pukall R."/>
            <person name="Zeytun A."/>
            <person name="Lucas S."/>
            <person name="Lapidus A."/>
            <person name="Hammon N."/>
            <person name="Deshpande S."/>
            <person name="Nolan M."/>
            <person name="Cheng J.F."/>
            <person name="Pitluck S."/>
            <person name="Liolios K."/>
            <person name="Pagani I."/>
            <person name="Mikhailova N."/>
            <person name="Ivanova N."/>
            <person name="Mavromatis K."/>
            <person name="Pati A."/>
            <person name="Tapia R."/>
            <person name="Han C."/>
            <person name="Goodwin L."/>
            <person name="Chen A."/>
            <person name="Palaniappan K."/>
            <person name="Land M."/>
            <person name="Hauser L."/>
            <person name="Chang Y.J."/>
            <person name="Jeffries C.D."/>
            <person name="Brambilla E.M."/>
            <person name="Rohde M."/>
            <person name="Goker M."/>
            <person name="Detter J.C."/>
            <person name="Woyke T."/>
            <person name="Bristow J."/>
            <person name="Eisen J.A."/>
            <person name="Markowitz V."/>
            <person name="Hugenholtz P."/>
            <person name="Kyrpides N.C."/>
            <person name="Klenk H.P."/>
        </authorList>
    </citation>
    <scope>NUCLEOTIDE SEQUENCE [LARGE SCALE GENOMIC DNA]</scope>
    <source>
        <strain evidence="17">DSM 21211 / LMG 22137 / NRRL B-23946 / LB-34</strain>
    </source>
</reference>
<dbReference type="Proteomes" id="UP000008635">
    <property type="component" value="Chromosome"/>
</dbReference>
<feature type="transmembrane region" description="Helical" evidence="12">
    <location>
        <begin position="114"/>
        <end position="133"/>
    </location>
</feature>
<keyword evidence="4 12" id="KW-0812">Transmembrane</keyword>
<dbReference type="KEGG" id="dmr:Deima_2920"/>
<dbReference type="GO" id="GO:0006605">
    <property type="term" value="P:protein targeting"/>
    <property type="evidence" value="ECO:0007669"/>
    <property type="project" value="UniProtKB-UniRule"/>
</dbReference>
<accession>E8UBW0</accession>
<dbReference type="GO" id="GO:0005886">
    <property type="term" value="C:plasma membrane"/>
    <property type="evidence" value="ECO:0007669"/>
    <property type="project" value="UniProtKB-SubCell"/>
</dbReference>
<evidence type="ECO:0000256" key="6">
    <source>
        <dbReference type="ARBA" id="ARBA00022989"/>
    </source>
</evidence>
<dbReference type="SUPFAM" id="SSF103491">
    <property type="entry name" value="Preprotein translocase SecY subunit"/>
    <property type="match status" value="1"/>
</dbReference>
<evidence type="ECO:0000256" key="5">
    <source>
        <dbReference type="ARBA" id="ARBA00022927"/>
    </source>
</evidence>
<feature type="transmembrane region" description="Helical" evidence="12">
    <location>
        <begin position="389"/>
        <end position="410"/>
    </location>
</feature>
<dbReference type="EMBL" id="CP002454">
    <property type="protein sequence ID" value="ADV68549.1"/>
    <property type="molecule type" value="Genomic_DNA"/>
</dbReference>
<name>E8UBW0_DEIML</name>
<evidence type="ECO:0000256" key="14">
    <source>
        <dbReference type="RuleBase" id="RU003484"/>
    </source>
</evidence>
<evidence type="ECO:0000256" key="10">
    <source>
        <dbReference type="ARBA" id="ARBA00057692"/>
    </source>
</evidence>
<sequence>MLRAFRDAFRIPDLQRKILFTLLLLGVYRLGNAIPTPGVNVSALEQTTNGGLFGLISLISGGNLSQFSIFALGVLPYITASIVIQLLTSTIPFLEKLSKEGEEGRKKITQYTRYAAIGLGTVQALFFVLAGIVNDPAKLSPGWGQDAFTVVVMVLTQVAGIAFTMWLGERITEVGIGNGISLIIMAGIVARYPVDISLTGQLLAKDQVSLLGIVAFIVILLVVLAGIVFVQQGERRVPVQYARKQVGNRQVGGQATYLPIKVNQAGVIPVIFAGAMLILPNLIQQATTTRAPQVADFIGKYLSFGSPLYLALEVLLIFGFTYLYNSVQFDPKRISEQLRESGGFIPGVRPGTATAEYLGRISSRISLWGAIFLAVLTILPQIVQKATGITTFQLSGTGLLIVVGVALDTLKQLESQLTVRRYDGFISKGRIRGRL</sequence>
<feature type="transmembrane region" description="Helical" evidence="12">
    <location>
        <begin position="67"/>
        <end position="94"/>
    </location>
</feature>
<dbReference type="PIRSF" id="PIRSF004557">
    <property type="entry name" value="SecY"/>
    <property type="match status" value="1"/>
</dbReference>
<feature type="transmembrane region" description="Helical" evidence="12">
    <location>
        <begin position="174"/>
        <end position="190"/>
    </location>
</feature>
<keyword evidence="8 12" id="KW-0472">Membrane</keyword>
<dbReference type="HAMAP" id="MF_01465">
    <property type="entry name" value="SecY"/>
    <property type="match status" value="1"/>
</dbReference>
<evidence type="ECO:0000256" key="12">
    <source>
        <dbReference type="HAMAP-Rule" id="MF_01465"/>
    </source>
</evidence>
<keyword evidence="3 12" id="KW-0813">Transport</keyword>
<dbReference type="HOGENOM" id="CLU_030313_0_2_0"/>
<evidence type="ECO:0000256" key="15">
    <source>
        <dbReference type="RuleBase" id="RU004349"/>
    </source>
</evidence>
<dbReference type="STRING" id="709986.Deima_2920"/>
<gene>
    <name evidence="12" type="primary">secY</name>
    <name evidence="16" type="ordered locus">Deima_2920</name>
</gene>
<dbReference type="GO" id="GO:0043952">
    <property type="term" value="P:protein transport by the Sec complex"/>
    <property type="evidence" value="ECO:0007669"/>
    <property type="project" value="UniProtKB-UniRule"/>
</dbReference>
<dbReference type="eggNOG" id="COG0201">
    <property type="taxonomic scope" value="Bacteria"/>
</dbReference>
<dbReference type="InterPro" id="IPR002208">
    <property type="entry name" value="SecY/SEC61-alpha"/>
</dbReference>
<reference evidence="17" key="2">
    <citation type="submission" date="2011-01" db="EMBL/GenBank/DDBJ databases">
        <title>The complete genome of Deinococcus maricopensis DSM 21211.</title>
        <authorList>
            <consortium name="US DOE Joint Genome Institute (JGI-PGF)"/>
            <person name="Lucas S."/>
            <person name="Copeland A."/>
            <person name="Lapidus A."/>
            <person name="Goodwin L."/>
            <person name="Pitluck S."/>
            <person name="Kyrpides N."/>
            <person name="Mavromatis K."/>
            <person name="Pagani I."/>
            <person name="Ivanova N."/>
            <person name="Ovchinnikova G."/>
            <person name="Zeytun A."/>
            <person name="Detter J.C."/>
            <person name="Han C."/>
            <person name="Land M."/>
            <person name="Hauser L."/>
            <person name="Markowitz V."/>
            <person name="Cheng J.-F."/>
            <person name="Hugenholtz P."/>
            <person name="Woyke T."/>
            <person name="Wu D."/>
            <person name="Pukall R."/>
            <person name="Gehrich-Schroeter G."/>
            <person name="Brambilla E."/>
            <person name="Klenk H.-P."/>
            <person name="Eisen J.A."/>
        </authorList>
    </citation>
    <scope>NUCLEOTIDE SEQUENCE [LARGE SCALE GENOMIC DNA]</scope>
    <source>
        <strain evidence="17">DSM 21211 / LMG 22137 / NRRL B-23946 / LB-34</strain>
    </source>
</reference>
<evidence type="ECO:0000256" key="4">
    <source>
        <dbReference type="ARBA" id="ARBA00022692"/>
    </source>
</evidence>
<comment type="subunit">
    <text evidence="11 12">Component of the Sec protein translocase complex. Heterotrimer consisting of SecY, SecE and SecG subunits. The heterotrimers can form oligomers, although 1 heterotrimer is thought to be able to translocate proteins. Interacts with the ribosome. Interacts with SecDF, and other proteins may be involved. Interacts with SecA.</text>
</comment>